<evidence type="ECO:0000313" key="2">
    <source>
        <dbReference type="WBParaSite" id="RSKR_0000516600.1"/>
    </source>
</evidence>
<sequence>MNASNKEAMKIALCQSHILKACVSDFQAMASLAKTNVHFYKTMQNSNLKSFVKPIGRTQVIEDITNLIMIDDDTSLRGWIFGKKFRDFEESVSRANNLSLEWLHNLDKLSFIVVFFFEYDELLWAEAIHLLSTLLNIFFTKSNKLTKLTLSVTCRDESHNGISLFLIELCKRLKSNKLERIEFIFNEMKTATYLYKNLDVVLKVCKNSLGLKEISLEYRSDVIDDNKVARNKNNRLCLEVLKKTKNTTFLKFGTMFFDFYEQSISALGLIEYLVTVRKEKVKCIIQDFQSLNLFAQFNQYSNFEVQIRAKAICFLMNKLNLSPYNNFDSVYEYASQDSITVESDIIFKIGQYLGSLISSCHLKYLHLDNKNIRSTRAVSILKATVCSFPNSLTTLIVQNLDFDMSEACGTLAEKYPFLKEFGLTYINATSFSNHEKDVFVKFKNLAVLRISCIGIKEFDFPRSLKVLEITCRSYTTREDAESNGEIEENNLFHVYSASIEDNPMNEGLNVTEYEEHVNPLKKASFFPLPNRSCNCSKNQKQFKYCSVQYTNHSIFYCVHFNNIIDFDHFIKNNEHYVPDFLRRLRHHY</sequence>
<dbReference type="Proteomes" id="UP000095286">
    <property type="component" value="Unplaced"/>
</dbReference>
<protein>
    <submittedName>
        <fullName evidence="2">Uncharacterized protein</fullName>
    </submittedName>
</protein>
<evidence type="ECO:0000313" key="1">
    <source>
        <dbReference type="Proteomes" id="UP000095286"/>
    </source>
</evidence>
<accession>A0AC35TWM1</accession>
<organism evidence="1 2">
    <name type="scientific">Rhabditophanes sp. KR3021</name>
    <dbReference type="NCBI Taxonomy" id="114890"/>
    <lineage>
        <taxon>Eukaryota</taxon>
        <taxon>Metazoa</taxon>
        <taxon>Ecdysozoa</taxon>
        <taxon>Nematoda</taxon>
        <taxon>Chromadorea</taxon>
        <taxon>Rhabditida</taxon>
        <taxon>Tylenchina</taxon>
        <taxon>Panagrolaimomorpha</taxon>
        <taxon>Strongyloidoidea</taxon>
        <taxon>Alloionematidae</taxon>
        <taxon>Rhabditophanes</taxon>
    </lineage>
</organism>
<name>A0AC35TWM1_9BILA</name>
<dbReference type="WBParaSite" id="RSKR_0000516600.1">
    <property type="protein sequence ID" value="RSKR_0000516600.1"/>
    <property type="gene ID" value="RSKR_0000516600"/>
</dbReference>
<reference evidence="2" key="1">
    <citation type="submission" date="2016-11" db="UniProtKB">
        <authorList>
            <consortium name="WormBaseParasite"/>
        </authorList>
    </citation>
    <scope>IDENTIFICATION</scope>
    <source>
        <strain evidence="2">KR3021</strain>
    </source>
</reference>
<proteinExistence type="predicted"/>